<accession>V4HB32</accession>
<dbReference type="PATRIC" id="fig|1353533.3.peg.1128"/>
<dbReference type="RefSeq" id="WP_023398079.1">
    <property type="nucleotide sequence ID" value="NZ_AUSV01000013.1"/>
</dbReference>
<comment type="caution">
    <text evidence="1">The sequence shown here is derived from an EMBL/GenBank/DDBJ whole genome shotgun (WGS) entry which is preliminary data.</text>
</comment>
<proteinExistence type="predicted"/>
<gene>
    <name evidence="1" type="ORF">PL2TA16_00691</name>
</gene>
<protein>
    <submittedName>
        <fullName evidence="1">Uncharacterized protein</fullName>
    </submittedName>
</protein>
<dbReference type="AlphaFoldDB" id="V4HB32"/>
<dbReference type="EMBL" id="AUSV01000013">
    <property type="protein sequence ID" value="ESP94691.1"/>
    <property type="molecule type" value="Genomic_DNA"/>
</dbReference>
<evidence type="ECO:0000313" key="1">
    <source>
        <dbReference type="EMBL" id="ESP94691.1"/>
    </source>
</evidence>
<name>V4HB32_PSEL2</name>
<evidence type="ECO:0000313" key="2">
    <source>
        <dbReference type="Proteomes" id="UP000017820"/>
    </source>
</evidence>
<dbReference type="Proteomes" id="UP000017820">
    <property type="component" value="Unassembled WGS sequence"/>
</dbReference>
<organism evidence="1 2">
    <name type="scientific">Pseudoalteromonas luteoviolacea (strain 2ta16)</name>
    <dbReference type="NCBI Taxonomy" id="1353533"/>
    <lineage>
        <taxon>Bacteria</taxon>
        <taxon>Pseudomonadati</taxon>
        <taxon>Pseudomonadota</taxon>
        <taxon>Gammaproteobacteria</taxon>
        <taxon>Alteromonadales</taxon>
        <taxon>Pseudoalteromonadaceae</taxon>
        <taxon>Pseudoalteromonas</taxon>
    </lineage>
</organism>
<sequence length="69" mass="8212">MSNNKKMTDEEFSKMISLLAKFANTEMDQFAVWKFKSEFGDVFINISLHAHFDNSMYNDVTNAIKKYYW</sequence>
<reference evidence="2" key="1">
    <citation type="journal article" date="2014" name="Nat. Chem. Biol.">
        <title>Biosynthesis of polybrominated aromatic organic compounds by marine bacteria.</title>
        <authorList>
            <person name="Agarwal V."/>
            <person name="El Gamal A.A."/>
            <person name="Yamanaka K."/>
            <person name="Poth D."/>
            <person name="Kersten R.D."/>
            <person name="Schorn M."/>
            <person name="Allen E.E."/>
            <person name="Moore B.S."/>
        </authorList>
    </citation>
    <scope>NUCLEOTIDE SEQUENCE [LARGE SCALE GENOMIC DNA]</scope>
    <source>
        <strain evidence="2">2ta16</strain>
    </source>
</reference>